<keyword evidence="8" id="KW-1185">Reference proteome</keyword>
<dbReference type="InterPro" id="IPR027038">
    <property type="entry name" value="RanGap"/>
</dbReference>
<proteinExistence type="predicted"/>
<dbReference type="AlphaFoldDB" id="A0A1Q9C958"/>
<reference evidence="7 8" key="1">
    <citation type="submission" date="2016-02" db="EMBL/GenBank/DDBJ databases">
        <title>Genome analysis of coral dinoflagellate symbionts highlights evolutionary adaptations to a symbiotic lifestyle.</title>
        <authorList>
            <person name="Aranda M."/>
            <person name="Li Y."/>
            <person name="Liew Y.J."/>
            <person name="Baumgarten S."/>
            <person name="Simakov O."/>
            <person name="Wilson M."/>
            <person name="Piel J."/>
            <person name="Ashoor H."/>
            <person name="Bougouffa S."/>
            <person name="Bajic V.B."/>
            <person name="Ryu T."/>
            <person name="Ravasi T."/>
            <person name="Bayer T."/>
            <person name="Micklem G."/>
            <person name="Kim H."/>
            <person name="Bhak J."/>
            <person name="Lajeunesse T.C."/>
            <person name="Voolstra C.R."/>
        </authorList>
    </citation>
    <scope>NUCLEOTIDE SEQUENCE [LARGE SCALE GENOMIC DNA]</scope>
    <source>
        <strain evidence="7 8">CCMP2467</strain>
    </source>
</reference>
<dbReference type="Proteomes" id="UP000186817">
    <property type="component" value="Unassembled WGS sequence"/>
</dbReference>
<feature type="compositionally biased region" description="Basic and acidic residues" evidence="5">
    <location>
        <begin position="460"/>
        <end position="469"/>
    </location>
</feature>
<dbReference type="GO" id="GO:0005634">
    <property type="term" value="C:nucleus"/>
    <property type="evidence" value="ECO:0007669"/>
    <property type="project" value="TreeGrafter"/>
</dbReference>
<dbReference type="GO" id="GO:0005509">
    <property type="term" value="F:calcium ion binding"/>
    <property type="evidence" value="ECO:0007669"/>
    <property type="project" value="InterPro"/>
</dbReference>
<feature type="compositionally biased region" description="Basic and acidic residues" evidence="5">
    <location>
        <begin position="29"/>
        <end position="66"/>
    </location>
</feature>
<keyword evidence="3" id="KW-0677">Repeat</keyword>
<dbReference type="InterPro" id="IPR032675">
    <property type="entry name" value="LRR_dom_sf"/>
</dbReference>
<feature type="region of interest" description="Disordered" evidence="5">
    <location>
        <begin position="1"/>
        <end position="89"/>
    </location>
</feature>
<dbReference type="Gene3D" id="3.80.10.10">
    <property type="entry name" value="Ribonuclease Inhibitor"/>
    <property type="match status" value="1"/>
</dbReference>
<comment type="caution">
    <text evidence="7">The sequence shown here is derived from an EMBL/GenBank/DDBJ whole genome shotgun (WGS) entry which is preliminary data.</text>
</comment>
<dbReference type="PROSITE" id="PS00018">
    <property type="entry name" value="EF_HAND_1"/>
    <property type="match status" value="2"/>
</dbReference>
<dbReference type="OrthoDB" id="433806at2759"/>
<dbReference type="InterPro" id="IPR018247">
    <property type="entry name" value="EF_Hand_1_Ca_BS"/>
</dbReference>
<evidence type="ECO:0000256" key="4">
    <source>
        <dbReference type="ARBA" id="ARBA00022837"/>
    </source>
</evidence>
<gene>
    <name evidence="7" type="ORF">AK812_SmicGene40260</name>
</gene>
<evidence type="ECO:0000313" key="8">
    <source>
        <dbReference type="Proteomes" id="UP000186817"/>
    </source>
</evidence>
<feature type="region of interest" description="Disordered" evidence="5">
    <location>
        <begin position="836"/>
        <end position="898"/>
    </location>
</feature>
<evidence type="ECO:0000259" key="6">
    <source>
        <dbReference type="PROSITE" id="PS50222"/>
    </source>
</evidence>
<dbReference type="SMART" id="SM00054">
    <property type="entry name" value="EFh"/>
    <property type="match status" value="2"/>
</dbReference>
<dbReference type="Gene3D" id="1.10.238.10">
    <property type="entry name" value="EF-hand"/>
    <property type="match status" value="1"/>
</dbReference>
<organism evidence="7 8">
    <name type="scientific">Symbiodinium microadriaticum</name>
    <name type="common">Dinoflagellate</name>
    <name type="synonym">Zooxanthella microadriatica</name>
    <dbReference type="NCBI Taxonomy" id="2951"/>
    <lineage>
        <taxon>Eukaryota</taxon>
        <taxon>Sar</taxon>
        <taxon>Alveolata</taxon>
        <taxon>Dinophyceae</taxon>
        <taxon>Suessiales</taxon>
        <taxon>Symbiodiniaceae</taxon>
        <taxon>Symbiodinium</taxon>
    </lineage>
</organism>
<dbReference type="EMBL" id="LSRX01001484">
    <property type="protein sequence ID" value="OLP79450.1"/>
    <property type="molecule type" value="Genomic_DNA"/>
</dbReference>
<feature type="region of interest" description="Disordered" evidence="5">
    <location>
        <begin position="412"/>
        <end position="469"/>
    </location>
</feature>
<feature type="compositionally biased region" description="Basic and acidic residues" evidence="5">
    <location>
        <begin position="424"/>
        <end position="436"/>
    </location>
</feature>
<evidence type="ECO:0000313" key="7">
    <source>
        <dbReference type="EMBL" id="OLP79450.1"/>
    </source>
</evidence>
<keyword evidence="2" id="KW-0433">Leucine-rich repeat</keyword>
<protein>
    <recommendedName>
        <fullName evidence="6">EF-hand domain-containing protein</fullName>
    </recommendedName>
</protein>
<feature type="compositionally biased region" description="Polar residues" evidence="5">
    <location>
        <begin position="838"/>
        <end position="867"/>
    </location>
</feature>
<keyword evidence="1" id="KW-0343">GTPase activation</keyword>
<evidence type="ECO:0000256" key="1">
    <source>
        <dbReference type="ARBA" id="ARBA00022468"/>
    </source>
</evidence>
<dbReference type="SMART" id="SM00368">
    <property type="entry name" value="LRR_RI"/>
    <property type="match status" value="3"/>
</dbReference>
<evidence type="ECO:0000256" key="5">
    <source>
        <dbReference type="SAM" id="MobiDB-lite"/>
    </source>
</evidence>
<dbReference type="InterPro" id="IPR002048">
    <property type="entry name" value="EF_hand_dom"/>
</dbReference>
<dbReference type="GO" id="GO:0048471">
    <property type="term" value="C:perinuclear region of cytoplasm"/>
    <property type="evidence" value="ECO:0007669"/>
    <property type="project" value="TreeGrafter"/>
</dbReference>
<dbReference type="SUPFAM" id="SSF52047">
    <property type="entry name" value="RNI-like"/>
    <property type="match status" value="1"/>
</dbReference>
<accession>A0A1Q9C958</accession>
<dbReference type="PANTHER" id="PTHR24113">
    <property type="entry name" value="RAN GTPASE-ACTIVATING PROTEIN 1"/>
    <property type="match status" value="1"/>
</dbReference>
<dbReference type="GO" id="GO:0005096">
    <property type="term" value="F:GTPase activator activity"/>
    <property type="evidence" value="ECO:0007669"/>
    <property type="project" value="UniProtKB-KW"/>
</dbReference>
<dbReference type="SUPFAM" id="SSF47473">
    <property type="entry name" value="EF-hand"/>
    <property type="match status" value="1"/>
</dbReference>
<name>A0A1Q9C958_SYMMI</name>
<feature type="domain" description="EF-hand" evidence="6">
    <location>
        <begin position="1042"/>
        <end position="1077"/>
    </location>
</feature>
<evidence type="ECO:0000256" key="3">
    <source>
        <dbReference type="ARBA" id="ARBA00022737"/>
    </source>
</evidence>
<sequence length="1117" mass="124481">MVELPEVGGPEMDPERTPEEASGPCDDLDLWKKVEEERGQRSWDRYNRMRGAREIKASSRDVEVSRRPPATEPSIPKRERAEQPVLREEGSLDDLWQQAEAELQRRRAQAASSSRGLRVYDMAKGEGKGVERSSYPSRAVTSSWQGSLQQDLHDGRQYKVLLSRRNIDDKAVELWCRWARPKLARLPANAVVTMMDLGYNKVTAQGLQTLLTMLRELEVPVEALSLHHNQLSDEAADALAQFLQDSPHTLYELSLTNNQITEPGARTLLEAAVRAMQSPLELEAGATTTAVRYPALRDSQKVPLWLRLGYNRIGDGRPSFVRNFLRKTEAELLKIRQTLGSGEGDEDPWASFVGLRAGGTRAPDSTTHLFCEALSGLGCDQRHCSQLYPEFNGFPAGPVVHLFQIDQQLDRESCNSWQTPRPRRHDEGKGKGDKGGKGKSGKSAGKSGKGFRSSQGSDGIQRDDPRQSREKELRGLFDLPREGERQMSPNSKRSRGTLAFVVRDVLEPESLGAEVSLWPLRSGDAVRVLYQGSEDLGDGGYLWASFNGREGWIPTTAVSGNWKESELSLRLMAACIATTEGLGHVEEFSISDCWHGERGCVAAPTFTANAKLAMQAKVAAVQLAAEQERLLDAFADAAASGDPAKIKVARDAAKKGGVPTKASNRFGKSSTLSSTFGKSSTLSSTSGFLLGCNAREKTFQRMSSAVGVSFERLRAEPLGEVPEPMVATGGSSSLGRRSFARRGQDVINRPPSSQRFLATSYDGEWKLRSDFQKRSFGQEACSPRDEHQTWLKGVLGKRKKPTLLGNMRRLDLTSSLLRSMERPGCDWDPLRDLRVQGVQESEPSTARTSLSSETGDMADTSMTSFSRLTRRMSASLRLGRRRSSARSGLPPKEEARAPTPLEKMTLQKISQLEDIPWQVSKQAFSWFYQFADTGTWDREELGLSEEAVLDGMRFELPSLGSMSRKALFQTCCAISDVDDPSQLDMEFVGGALKAVDANQNDALDLVEFLDFYHRYCFSEEVLLSRQERELRQLARKYGFSFLELDQLKKKFDQADRNQSGKLGYEEFLSLMAMLTNLPPGQELPEKKKKEWWIAAKQGWRRHLDLDAFLSFYVSIGN</sequence>
<dbReference type="PROSITE" id="PS50222">
    <property type="entry name" value="EF_HAND_2"/>
    <property type="match status" value="1"/>
</dbReference>
<keyword evidence="4" id="KW-0106">Calcium</keyword>
<dbReference type="GO" id="GO:0006913">
    <property type="term" value="P:nucleocytoplasmic transport"/>
    <property type="evidence" value="ECO:0007669"/>
    <property type="project" value="TreeGrafter"/>
</dbReference>
<dbReference type="PANTHER" id="PTHR24113:SF12">
    <property type="entry name" value="RAN GTPASE-ACTIVATING PROTEIN 1"/>
    <property type="match status" value="1"/>
</dbReference>
<dbReference type="GO" id="GO:0031267">
    <property type="term" value="F:small GTPase binding"/>
    <property type="evidence" value="ECO:0007669"/>
    <property type="project" value="TreeGrafter"/>
</dbReference>
<feature type="compositionally biased region" description="Basic and acidic residues" evidence="5">
    <location>
        <begin position="75"/>
        <end position="89"/>
    </location>
</feature>
<evidence type="ECO:0000256" key="2">
    <source>
        <dbReference type="ARBA" id="ARBA00022614"/>
    </source>
</evidence>
<dbReference type="InterPro" id="IPR011992">
    <property type="entry name" value="EF-hand-dom_pair"/>
</dbReference>
<dbReference type="GO" id="GO:0005829">
    <property type="term" value="C:cytosol"/>
    <property type="evidence" value="ECO:0007669"/>
    <property type="project" value="TreeGrafter"/>
</dbReference>